<dbReference type="EMBL" id="JACPSX010000274">
    <property type="protein sequence ID" value="MBI3016196.1"/>
    <property type="molecule type" value="Genomic_DNA"/>
</dbReference>
<organism evidence="1 2">
    <name type="scientific">Tectimicrobiota bacterium</name>
    <dbReference type="NCBI Taxonomy" id="2528274"/>
    <lineage>
        <taxon>Bacteria</taxon>
        <taxon>Pseudomonadati</taxon>
        <taxon>Nitrospinota/Tectimicrobiota group</taxon>
        <taxon>Candidatus Tectimicrobiota</taxon>
    </lineage>
</organism>
<protein>
    <submittedName>
        <fullName evidence="1">Phenylphosphate carboxylase subunit gamma</fullName>
    </submittedName>
</protein>
<gene>
    <name evidence="1" type="ORF">HYY65_14300</name>
</gene>
<dbReference type="Pfam" id="PF09662">
    <property type="entry name" value="Phenyl_P_gamma"/>
    <property type="match status" value="1"/>
</dbReference>
<reference evidence="1" key="1">
    <citation type="submission" date="2020-07" db="EMBL/GenBank/DDBJ databases">
        <title>Huge and variable diversity of episymbiotic CPR bacteria and DPANN archaea in groundwater ecosystems.</title>
        <authorList>
            <person name="He C.Y."/>
            <person name="Keren R."/>
            <person name="Whittaker M."/>
            <person name="Farag I.F."/>
            <person name="Doudna J."/>
            <person name="Cate J.H.D."/>
            <person name="Banfield J.F."/>
        </authorList>
    </citation>
    <scope>NUCLEOTIDE SEQUENCE</scope>
    <source>
        <strain evidence="1">NC_groundwater_717_Ag_S-0.2um_59_8</strain>
    </source>
</reference>
<proteinExistence type="predicted"/>
<name>A0A932M2S0_UNCTE</name>
<dbReference type="AlphaFoldDB" id="A0A932M2S0"/>
<sequence>MAGKEYLTFVDSLDNLKQGTEIEPLIKDLTPGRTKYEARYVKAVVSDDPDTLPGSDLLWVRGLVGRLYPKPWGIKILKEVGELPSTRDA</sequence>
<dbReference type="Proteomes" id="UP000741360">
    <property type="component" value="Unassembled WGS sequence"/>
</dbReference>
<evidence type="ECO:0000313" key="1">
    <source>
        <dbReference type="EMBL" id="MBI3016196.1"/>
    </source>
</evidence>
<accession>A0A932M2S0</accession>
<comment type="caution">
    <text evidence="1">The sequence shown here is derived from an EMBL/GenBank/DDBJ whole genome shotgun (WGS) entry which is preliminary data.</text>
</comment>
<evidence type="ECO:0000313" key="2">
    <source>
        <dbReference type="Proteomes" id="UP000741360"/>
    </source>
</evidence>
<dbReference type="InterPro" id="IPR014097">
    <property type="entry name" value="Phenyl_P_COase_g"/>
</dbReference>